<dbReference type="PANTHER" id="PTHR13723:SF281">
    <property type="entry name" value="PAPILIN"/>
    <property type="match status" value="1"/>
</dbReference>
<dbReference type="GO" id="GO:0006508">
    <property type="term" value="P:proteolysis"/>
    <property type="evidence" value="ECO:0007669"/>
    <property type="project" value="InterPro"/>
</dbReference>
<feature type="active site" evidence="11">
    <location>
        <position position="328"/>
    </location>
</feature>
<keyword evidence="7 13" id="KW-1133">Transmembrane helix</keyword>
<dbReference type="InterPro" id="IPR050439">
    <property type="entry name" value="ADAMTS_ADAMTS-like"/>
</dbReference>
<dbReference type="SMART" id="SM00209">
    <property type="entry name" value="TSP1"/>
    <property type="match status" value="11"/>
</dbReference>
<evidence type="ECO:0000256" key="3">
    <source>
        <dbReference type="ARBA" id="ARBA00022525"/>
    </source>
</evidence>
<dbReference type="GO" id="GO:0005576">
    <property type="term" value="C:extracellular region"/>
    <property type="evidence" value="ECO:0007669"/>
    <property type="project" value="UniProtKB-SubCell"/>
</dbReference>
<comment type="caution">
    <text evidence="17">The sequence shown here is derived from an EMBL/GenBank/DDBJ whole genome shotgun (WGS) entry which is preliminary data.</text>
</comment>
<evidence type="ECO:0000256" key="8">
    <source>
        <dbReference type="ARBA" id="ARBA00023136"/>
    </source>
</evidence>
<evidence type="ECO:0000256" key="9">
    <source>
        <dbReference type="ARBA" id="ARBA00023180"/>
    </source>
</evidence>
<evidence type="ECO:0000256" key="12">
    <source>
        <dbReference type="SAM" id="MobiDB-lite"/>
    </source>
</evidence>
<dbReference type="InterPro" id="IPR024079">
    <property type="entry name" value="MetalloPept_cat_dom_sf"/>
</dbReference>
<evidence type="ECO:0000256" key="4">
    <source>
        <dbReference type="ARBA" id="ARBA00022692"/>
    </source>
</evidence>
<dbReference type="EMBL" id="BRXY01000155">
    <property type="protein sequence ID" value="GMH72250.1"/>
    <property type="molecule type" value="Genomic_DNA"/>
</dbReference>
<keyword evidence="10" id="KW-1015">Disulfide bond</keyword>
<dbReference type="FunFam" id="2.20.100.10:FF:000005">
    <property type="entry name" value="ADAM metallopeptidase with thrombospondin type 1 motif 9"/>
    <property type="match status" value="2"/>
</dbReference>
<organism evidence="17 18">
    <name type="scientific">Triparma strigata</name>
    <dbReference type="NCBI Taxonomy" id="1606541"/>
    <lineage>
        <taxon>Eukaryota</taxon>
        <taxon>Sar</taxon>
        <taxon>Stramenopiles</taxon>
        <taxon>Ochrophyta</taxon>
        <taxon>Bolidophyceae</taxon>
        <taxon>Parmales</taxon>
        <taxon>Triparmaceae</taxon>
        <taxon>Triparma</taxon>
    </lineage>
</organism>
<dbReference type="Gene3D" id="3.40.390.10">
    <property type="entry name" value="Collagenase (Catalytic Domain)"/>
    <property type="match status" value="1"/>
</dbReference>
<keyword evidence="4 13" id="KW-0812">Transmembrane</keyword>
<dbReference type="InterPro" id="IPR000884">
    <property type="entry name" value="TSP1_rpt"/>
</dbReference>
<keyword evidence="10" id="KW-0245">EGF-like domain</keyword>
<dbReference type="GO" id="GO:0031012">
    <property type="term" value="C:extracellular matrix"/>
    <property type="evidence" value="ECO:0007669"/>
    <property type="project" value="TreeGrafter"/>
</dbReference>
<dbReference type="GO" id="GO:0046872">
    <property type="term" value="F:metal ion binding"/>
    <property type="evidence" value="ECO:0007669"/>
    <property type="project" value="UniProtKB-KW"/>
</dbReference>
<evidence type="ECO:0000259" key="14">
    <source>
        <dbReference type="PROSITE" id="PS50026"/>
    </source>
</evidence>
<name>A0A9W7AQT3_9STRA</name>
<feature type="compositionally biased region" description="Basic and acidic residues" evidence="12">
    <location>
        <begin position="1780"/>
        <end position="1790"/>
    </location>
</feature>
<keyword evidence="5" id="KW-0732">Signal</keyword>
<dbReference type="GO" id="GO:0016020">
    <property type="term" value="C:membrane"/>
    <property type="evidence" value="ECO:0007669"/>
    <property type="project" value="UniProtKB-SubCell"/>
</dbReference>
<evidence type="ECO:0000313" key="17">
    <source>
        <dbReference type="EMBL" id="GMH72250.1"/>
    </source>
</evidence>
<reference evidence="18" key="1">
    <citation type="journal article" date="2023" name="Commun. Biol.">
        <title>Genome analysis of Parmales, the sister group of diatoms, reveals the evolutionary specialization of diatoms from phago-mixotrophs to photoautotrophs.</title>
        <authorList>
            <person name="Ban H."/>
            <person name="Sato S."/>
            <person name="Yoshikawa S."/>
            <person name="Yamada K."/>
            <person name="Nakamura Y."/>
            <person name="Ichinomiya M."/>
            <person name="Sato N."/>
            <person name="Blanc-Mathieu R."/>
            <person name="Endo H."/>
            <person name="Kuwata A."/>
            <person name="Ogata H."/>
        </authorList>
    </citation>
    <scope>NUCLEOTIDE SEQUENCE [LARGE SCALE GENOMIC DNA]</scope>
    <source>
        <strain evidence="18">NIES 3701</strain>
    </source>
</reference>
<feature type="domain" description="Peptidase M12B" evidence="16">
    <location>
        <begin position="177"/>
        <end position="338"/>
    </location>
</feature>
<evidence type="ECO:0000313" key="18">
    <source>
        <dbReference type="Proteomes" id="UP001165085"/>
    </source>
</evidence>
<dbReference type="InterPro" id="IPR036383">
    <property type="entry name" value="TSP1_rpt_sf"/>
</dbReference>
<dbReference type="PROSITE" id="PS50215">
    <property type="entry name" value="ADAM_MEPRO"/>
    <property type="match status" value="1"/>
</dbReference>
<dbReference type="GO" id="GO:0004222">
    <property type="term" value="F:metalloendopeptidase activity"/>
    <property type="evidence" value="ECO:0007669"/>
    <property type="project" value="InterPro"/>
</dbReference>
<keyword evidence="9" id="KW-0325">Glycoprotein</keyword>
<evidence type="ECO:0000259" key="16">
    <source>
        <dbReference type="PROSITE" id="PS50215"/>
    </source>
</evidence>
<evidence type="ECO:0000256" key="5">
    <source>
        <dbReference type="ARBA" id="ARBA00022729"/>
    </source>
</evidence>
<dbReference type="SMART" id="SM00181">
    <property type="entry name" value="EGF"/>
    <property type="match status" value="4"/>
</dbReference>
<dbReference type="OrthoDB" id="76609at2759"/>
<dbReference type="PROSITE" id="PS50214">
    <property type="entry name" value="DISINTEGRIN_2"/>
    <property type="match status" value="1"/>
</dbReference>
<feature type="binding site" evidence="11">
    <location>
        <position position="331"/>
    </location>
    <ligand>
        <name>Zn(2+)</name>
        <dbReference type="ChEBI" id="CHEBI:29105"/>
        <note>catalytic</note>
    </ligand>
</feature>
<dbReference type="Gene3D" id="2.20.100.10">
    <property type="entry name" value="Thrombospondin type-1 (TSP1) repeat"/>
    <property type="match status" value="9"/>
</dbReference>
<keyword evidence="11" id="KW-0862">Zinc</keyword>
<evidence type="ECO:0000256" key="11">
    <source>
        <dbReference type="PROSITE-ProRule" id="PRU00276"/>
    </source>
</evidence>
<dbReference type="PROSITE" id="PS01186">
    <property type="entry name" value="EGF_2"/>
    <property type="match status" value="3"/>
</dbReference>
<gene>
    <name evidence="17" type="ORF">TrST_g2227</name>
</gene>
<keyword evidence="3" id="KW-0964">Secreted</keyword>
<dbReference type="SUPFAM" id="SSF82895">
    <property type="entry name" value="TSP-1 type 1 repeat"/>
    <property type="match status" value="10"/>
</dbReference>
<feature type="domain" description="EGF-like" evidence="14">
    <location>
        <begin position="1384"/>
        <end position="1418"/>
    </location>
</feature>
<dbReference type="InterPro" id="IPR001590">
    <property type="entry name" value="Peptidase_M12B"/>
</dbReference>
<feature type="domain" description="Disintegrin" evidence="15">
    <location>
        <begin position="389"/>
        <end position="455"/>
    </location>
</feature>
<protein>
    <submittedName>
        <fullName evidence="17">Uncharacterized protein</fullName>
    </submittedName>
</protein>
<evidence type="ECO:0000256" key="10">
    <source>
        <dbReference type="PROSITE-ProRule" id="PRU00076"/>
    </source>
</evidence>
<dbReference type="PROSITE" id="PS50026">
    <property type="entry name" value="EGF_3"/>
    <property type="match status" value="1"/>
</dbReference>
<feature type="region of interest" description="Disordered" evidence="12">
    <location>
        <begin position="1745"/>
        <end position="1790"/>
    </location>
</feature>
<accession>A0A9W7AQT3</accession>
<proteinExistence type="predicted"/>
<evidence type="ECO:0000256" key="1">
    <source>
        <dbReference type="ARBA" id="ARBA00004167"/>
    </source>
</evidence>
<evidence type="ECO:0000256" key="2">
    <source>
        <dbReference type="ARBA" id="ARBA00004613"/>
    </source>
</evidence>
<keyword evidence="18" id="KW-1185">Reference proteome</keyword>
<dbReference type="Proteomes" id="UP001165085">
    <property type="component" value="Unassembled WGS sequence"/>
</dbReference>
<keyword evidence="8 13" id="KW-0472">Membrane</keyword>
<feature type="transmembrane region" description="Helical" evidence="13">
    <location>
        <begin position="1701"/>
        <end position="1727"/>
    </location>
</feature>
<keyword evidence="6" id="KW-0677">Repeat</keyword>
<evidence type="ECO:0000256" key="7">
    <source>
        <dbReference type="ARBA" id="ARBA00022989"/>
    </source>
</evidence>
<keyword evidence="11" id="KW-0479">Metal-binding</keyword>
<feature type="binding site" evidence="11">
    <location>
        <position position="337"/>
    </location>
    <ligand>
        <name>Zn(2+)</name>
        <dbReference type="ChEBI" id="CHEBI:29105"/>
        <note>catalytic</note>
    </ligand>
</feature>
<evidence type="ECO:0000256" key="6">
    <source>
        <dbReference type="ARBA" id="ARBA00022737"/>
    </source>
</evidence>
<evidence type="ECO:0000259" key="15">
    <source>
        <dbReference type="PROSITE" id="PS50214"/>
    </source>
</evidence>
<dbReference type="InterPro" id="IPR000742">
    <property type="entry name" value="EGF"/>
</dbReference>
<evidence type="ECO:0000256" key="13">
    <source>
        <dbReference type="SAM" id="Phobius"/>
    </source>
</evidence>
<dbReference type="PANTHER" id="PTHR13723">
    <property type="entry name" value="ADAMTS A DISINTEGRIN AND METALLOPROTEASE WITH THROMBOSPONDIN MOTIFS PROTEASE"/>
    <property type="match status" value="1"/>
</dbReference>
<feature type="region of interest" description="Disordered" evidence="12">
    <location>
        <begin position="109"/>
        <end position="137"/>
    </location>
</feature>
<feature type="disulfide bond" evidence="10">
    <location>
        <begin position="1408"/>
        <end position="1417"/>
    </location>
</feature>
<dbReference type="Pfam" id="PF13574">
    <property type="entry name" value="Reprolysin_2"/>
    <property type="match status" value="1"/>
</dbReference>
<dbReference type="PROSITE" id="PS00022">
    <property type="entry name" value="EGF_1"/>
    <property type="match status" value="3"/>
</dbReference>
<dbReference type="InterPro" id="IPR001762">
    <property type="entry name" value="Disintegrin_dom"/>
</dbReference>
<dbReference type="Gene3D" id="4.10.70.10">
    <property type="entry name" value="Disintegrin domain"/>
    <property type="match status" value="1"/>
</dbReference>
<comment type="subcellular location">
    <subcellularLocation>
        <location evidence="1">Membrane</location>
        <topology evidence="1">Single-pass membrane protein</topology>
    </subcellularLocation>
    <subcellularLocation>
        <location evidence="2">Secreted</location>
    </subcellularLocation>
</comment>
<dbReference type="InterPro" id="IPR036436">
    <property type="entry name" value="Disintegrin_dom_sf"/>
</dbReference>
<feature type="binding site" evidence="11">
    <location>
        <position position="327"/>
    </location>
    <ligand>
        <name>Zn(2+)</name>
        <dbReference type="ChEBI" id="CHEBI:29105"/>
        <note>catalytic</note>
    </ligand>
</feature>
<dbReference type="GO" id="GO:0030198">
    <property type="term" value="P:extracellular matrix organization"/>
    <property type="evidence" value="ECO:0007669"/>
    <property type="project" value="TreeGrafter"/>
</dbReference>
<dbReference type="Pfam" id="PF19030">
    <property type="entry name" value="TSP1_ADAMTS"/>
    <property type="match status" value="10"/>
</dbReference>
<dbReference type="SUPFAM" id="SSF55486">
    <property type="entry name" value="Metalloproteases ('zincins'), catalytic domain"/>
    <property type="match status" value="1"/>
</dbReference>
<feature type="compositionally biased region" description="Basic residues" evidence="12">
    <location>
        <begin position="1762"/>
        <end position="1779"/>
    </location>
</feature>
<comment type="caution">
    <text evidence="10">Lacks conserved residue(s) required for the propagation of feature annotation.</text>
</comment>
<sequence>MNEDFDYDLQVMHNLYPPSGSTILSGSEDVKSPHLLTSYSTQDESGFATITVLEDGGIHGLIYRNGELYQIDVVDVHAETLGVEGARRMKEETEMVAFKRSERFVKKEQANCREPVDGRHTDDHHDHEDDHGHSPDEELFKLLSTPPLFTRSTRHLSSDAGDPDRWTECFQNDNVARKLSMGVATDYLFYTSLGSSSSAVQSKVAEIVADTNTIYVYQMNIFLQVDELYIKTTAGGENWNTAASETAGNCNMGIDPKLDELRFWSKSGGARPSDRGLWHLLTPCYPSGTVGLAYVGALCSGSSGYNTGVSAIAIGSSCCSDWTTFAHEVGHNFGGSHSFEEGQGSTGGIMDYGDGLLNNIYQFNSKYRKSEICNHIGYNINCQHFSSYAPVCGNGVVEMGEECECQDGGTNCGCCLSCSLPLGADCASGECCDTTTCKFHKVTTRCGTDDLKHCDNGVCSTTQCSTYGLEYCGPWTDNDCKIKCVYGGTCQTLDGYTPVGLNYAPDDSQCLTQAGASGTCSSGGCVASSSGVTYDWVEGSWSSCSVTCGAGTQSRSVVCKDSNGNAASSASLCTNSKPPTSQACTQPACPTYAWKSEDEMIYSQCTHDCDGGTQSRIGDACVSSTGSTVSDTLCSSYATNTEPRATRPCGTEACPIIWDFGSWGACSRACGTGTQTRTVSCKKTRDSVTTVVDDSLCSGTKPDTSKDCNTQVCSTYEWLTSNWGGCNTGKQDPFTGASCGSGTQDRVVTCIQTNDNDKVVDDSFCAAAKPGTSQSCQLSDCPGSEAGDYRGWVYSDYGACSVSCGDGIQYRELYCLKDYLDESDQSRKQLEDGELAGLDASRILSQNECTMAKPRLSRECSNDPCPEYDFVASAWSACSQECGVGTKTRTVACYNVATASTPTLVADSLCLGVNLVKPYLEQSCYVKSCSSTCGPDSTPCSGFWAVSQWSSCDKPCGYGFKSRTVSCLKTSNGRQTNDRNCYGNRPSEIGDCNAFDCPTYEVGEWGECDVACGDGVERRSVDCKDHLGRVVEGECDLLVRPSEEKPCYDQPCAHWHRGMWSDCGRTCGGGVQERSVDCRLPHDDDYKGILVDPDDVALLCPEDKPATTQECNIDSCAGYYWNVSSWGSCSRTCNTGSQSRTVTCHSSPLDVAAGSLCEQFAGAEPPTTQACNAFACPSYEWAIVGDFGECDADCGGGVATRRVQCHDLTGDSVFGYDIPYKIVDDSFCSSGKKPTETQSCSTDTNGECGGNGVCRSKECFCRPGYMGNQCDQRPKIENVTIVADSGLIATGLPQGNVLEVRWESIGDIDIIDVYLEPGSVGTKFEGKAVSKLPIPITSSNRYPNDEVFLFEVPARPHGSEVFDDYNIRVWHADGLSDLSPSFEISDQCAYKSCGEFGVCSGGDSKCVCSNGYSGEDCGIAPCVRARCSEADPGVSRCFVNATNFYEVSCECEEGWTGDSCQHRVECKGLCENGGVATQVIVAPEIAGQSAVQCYPEGTTQNWCDCPRDSSFEGNTCETCALTCNNGGKPDGDCTLCVCKGNYFGSKCDCMFDEYKMKMMWTSGAEDDVVGEVILGLPSMDHEGLKADAQRRADVLGLEALIKHDLMKTLLESEALPGFGGNVDDVEIDVEGEGVFWVTFKLKGLCYDEPIGRRRVSEEAEEELKLAREVLTAAGDDEYSTLRSGGRVTSSFVHFTDPNSHWWHVLVIVFCSFVGVLILGAVIGFVIYKLGGFGGVGRGGRLKRAGAAGGNKNASTWGANFNPKKRSSKPPPKLPKRKSKMKTELTKLDYV</sequence>
<dbReference type="PROSITE" id="PS50092">
    <property type="entry name" value="TSP1"/>
    <property type="match status" value="10"/>
</dbReference>